<evidence type="ECO:0000256" key="2">
    <source>
        <dbReference type="ARBA" id="ARBA00022438"/>
    </source>
</evidence>
<evidence type="ECO:0000256" key="8">
    <source>
        <dbReference type="PIRSR" id="PIRSR634016-1"/>
    </source>
</evidence>
<evidence type="ECO:0000256" key="5">
    <source>
        <dbReference type="ARBA" id="ARBA00022801"/>
    </source>
</evidence>
<dbReference type="InterPro" id="IPR014782">
    <property type="entry name" value="Peptidase_M1_dom"/>
</dbReference>
<dbReference type="SUPFAM" id="SSF63737">
    <property type="entry name" value="Leukotriene A4 hydrolase N-terminal domain"/>
    <property type="match status" value="1"/>
</dbReference>
<protein>
    <recommendedName>
        <fullName evidence="11">Aminopeptidase</fullName>
        <ecNumber evidence="11">3.4.11.-</ecNumber>
    </recommendedName>
</protein>
<dbReference type="Gene3D" id="2.60.40.1910">
    <property type="match status" value="1"/>
</dbReference>
<evidence type="ECO:0000259" key="13">
    <source>
        <dbReference type="Pfam" id="PF11838"/>
    </source>
</evidence>
<feature type="binding site" evidence="9">
    <location>
        <position position="298"/>
    </location>
    <ligand>
        <name>Zn(2+)</name>
        <dbReference type="ChEBI" id="CHEBI:29105"/>
        <note>catalytic</note>
    </ligand>
</feature>
<evidence type="ECO:0000313" key="15">
    <source>
        <dbReference type="EMBL" id="OOF90163.1"/>
    </source>
</evidence>
<dbReference type="InterPro" id="IPR034016">
    <property type="entry name" value="M1_APN-typ"/>
</dbReference>
<dbReference type="InterPro" id="IPR001930">
    <property type="entry name" value="Peptidase_M1"/>
</dbReference>
<dbReference type="InterPro" id="IPR024571">
    <property type="entry name" value="ERAP1-like_C_dom"/>
</dbReference>
<keyword evidence="5 11" id="KW-0378">Hydrolase</keyword>
<dbReference type="GO" id="GO:0070006">
    <property type="term" value="F:metalloaminopeptidase activity"/>
    <property type="evidence" value="ECO:0007669"/>
    <property type="project" value="TreeGrafter"/>
</dbReference>
<dbReference type="EC" id="3.4.11.-" evidence="11"/>
<reference evidence="16" key="1">
    <citation type="journal article" date="2017" name="Genome Biol.">
        <title>Comparative genomics reveals high biological diversity and specific adaptations in the industrially and medically important fungal genus Aspergillus.</title>
        <authorList>
            <person name="de Vries R.P."/>
            <person name="Riley R."/>
            <person name="Wiebenga A."/>
            <person name="Aguilar-Osorio G."/>
            <person name="Amillis S."/>
            <person name="Uchima C.A."/>
            <person name="Anderluh G."/>
            <person name="Asadollahi M."/>
            <person name="Askin M."/>
            <person name="Barry K."/>
            <person name="Battaglia E."/>
            <person name="Bayram O."/>
            <person name="Benocci T."/>
            <person name="Braus-Stromeyer S.A."/>
            <person name="Caldana C."/>
            <person name="Canovas D."/>
            <person name="Cerqueira G.C."/>
            <person name="Chen F."/>
            <person name="Chen W."/>
            <person name="Choi C."/>
            <person name="Clum A."/>
            <person name="Dos Santos R.A."/>
            <person name="Damasio A.R."/>
            <person name="Diallinas G."/>
            <person name="Emri T."/>
            <person name="Fekete E."/>
            <person name="Flipphi M."/>
            <person name="Freyberg S."/>
            <person name="Gallo A."/>
            <person name="Gournas C."/>
            <person name="Habgood R."/>
            <person name="Hainaut M."/>
            <person name="Harispe M.L."/>
            <person name="Henrissat B."/>
            <person name="Hilden K.S."/>
            <person name="Hope R."/>
            <person name="Hossain A."/>
            <person name="Karabika E."/>
            <person name="Karaffa L."/>
            <person name="Karanyi Z."/>
            <person name="Krasevec N."/>
            <person name="Kuo A."/>
            <person name="Kusch H."/>
            <person name="LaButti K."/>
            <person name="Lagendijk E.L."/>
            <person name="Lapidus A."/>
            <person name="Levasseur A."/>
            <person name="Lindquist E."/>
            <person name="Lipzen A."/>
            <person name="Logrieco A.F."/>
            <person name="MacCabe A."/>
            <person name="Maekelae M.R."/>
            <person name="Malavazi I."/>
            <person name="Melin P."/>
            <person name="Meyer V."/>
            <person name="Mielnichuk N."/>
            <person name="Miskei M."/>
            <person name="Molnar A.P."/>
            <person name="Mule G."/>
            <person name="Ngan C.Y."/>
            <person name="Orejas M."/>
            <person name="Orosz E."/>
            <person name="Ouedraogo J.P."/>
            <person name="Overkamp K.M."/>
            <person name="Park H.-S."/>
            <person name="Perrone G."/>
            <person name="Piumi F."/>
            <person name="Punt P.J."/>
            <person name="Ram A.F."/>
            <person name="Ramon A."/>
            <person name="Rauscher S."/>
            <person name="Record E."/>
            <person name="Riano-Pachon D.M."/>
            <person name="Robert V."/>
            <person name="Roehrig J."/>
            <person name="Ruller R."/>
            <person name="Salamov A."/>
            <person name="Salih N.S."/>
            <person name="Samson R.A."/>
            <person name="Sandor E."/>
            <person name="Sanguinetti M."/>
            <person name="Schuetze T."/>
            <person name="Sepcic K."/>
            <person name="Shelest E."/>
            <person name="Sherlock G."/>
            <person name="Sophianopoulou V."/>
            <person name="Squina F.M."/>
            <person name="Sun H."/>
            <person name="Susca A."/>
            <person name="Todd R.B."/>
            <person name="Tsang A."/>
            <person name="Unkles S.E."/>
            <person name="van de Wiele N."/>
            <person name="van Rossen-Uffink D."/>
            <person name="Oliveira J.V."/>
            <person name="Vesth T.C."/>
            <person name="Visser J."/>
            <person name="Yu J.-H."/>
            <person name="Zhou M."/>
            <person name="Andersen M.R."/>
            <person name="Archer D.B."/>
            <person name="Baker S.E."/>
            <person name="Benoit I."/>
            <person name="Brakhage A.A."/>
            <person name="Braus G.H."/>
            <person name="Fischer R."/>
            <person name="Frisvad J.C."/>
            <person name="Goldman G.H."/>
            <person name="Houbraken J."/>
            <person name="Oakley B."/>
            <person name="Pocsi I."/>
            <person name="Scazzocchio C."/>
            <person name="Seiboth B."/>
            <person name="vanKuyk P.A."/>
            <person name="Wortman J."/>
            <person name="Dyer P.S."/>
            <person name="Grigoriev I.V."/>
        </authorList>
    </citation>
    <scope>NUCLEOTIDE SEQUENCE [LARGE SCALE GENOMIC DNA]</scope>
    <source>
        <strain evidence="16">ITEM 5010</strain>
    </source>
</reference>
<dbReference type="SUPFAM" id="SSF55486">
    <property type="entry name" value="Metalloproteases ('zincins'), catalytic domain"/>
    <property type="match status" value="1"/>
</dbReference>
<dbReference type="OMA" id="FIPCVDH"/>
<evidence type="ECO:0000259" key="14">
    <source>
        <dbReference type="Pfam" id="PF17900"/>
    </source>
</evidence>
<sequence length="868" mass="97174">MESGRLPTNVRPTHYDLTLEPDLENFTFRGNVRIRLDILEDTASITLHALDLAIYDAEVSSLQVASLSYNKDKQTVTVHLHEPLAVGKTTTLFLHFNGILNDSMAGFYRSSFTHPDGQKHFLAISQMEPTDARRAFPCFDEPALKATFAVTLVAADHLTCLSNMDVKSERSIERAKKEVVFNTTPPMSTYFVAFLVGELAVIETDIYRIPVRLFATVGTDLDRLGSFALELTARTLAFYDQQFDSPFPLPKMDIVAVPDFVGAMENWGLVIYREADLLIDLDVSPVMSKQRVVLLVQHELAHQWFGNLVTMGYWDGLWLNEGFATWMAWYACDAFYPEWRVWQMYVADKLQRGLSLDALRSSHPIQVPLRGEDEIGQIFDDISYAKGACVLRMIAGALGEEVFLQGVRLYIHKHAYSNAATEDLWAALTETSGQNVGQMMHAWTRELGFPVLIVTEDAATHTIHIKQTRFLATGDVELGEDDTIYPISLGLRTTENVAADLMLTAREGTFSVGSLDFFKVNANHTGFYRTSYSSIRLKNLGEAGARGSLTVEDRVGLIADAAALAAAGHQQTTDVLSLLETFKPEPEYVMWKQMIASITAMHAAWMHVPETQGALQAFERYLVSDKAHQLGWTINEDDGHTVRQFKALLFERAVLTGDKTAQQAAEKMWVGFRKGDRSAIHPDLRAAVFEHAIRRGGESEYNIILEEYRTAPTSDDRITALAALGHARDPQLVQRTTAMLLSDEVRLQDIQVPMTSLQTHPNGISGLWKWMTQNWPVVKERLSSGLVVLTLVIGLCTSGFTTDEQRVAVASFFQENGTEGFDKALQQSLDEVRTKTRWVERDGESVRKWLHDFQGRNGSWGSLACIVS</sequence>
<dbReference type="PANTHER" id="PTHR11533">
    <property type="entry name" value="PROTEASE M1 ZINC METALLOPROTEASE"/>
    <property type="match status" value="1"/>
</dbReference>
<dbReference type="FunFam" id="1.10.390.10:FF:000001">
    <property type="entry name" value="Aminopeptidase"/>
    <property type="match status" value="1"/>
</dbReference>
<dbReference type="FunFam" id="2.60.40.1910:FF:000004">
    <property type="entry name" value="Aminopeptidase"/>
    <property type="match status" value="1"/>
</dbReference>
<evidence type="ECO:0000256" key="6">
    <source>
        <dbReference type="ARBA" id="ARBA00022833"/>
    </source>
</evidence>
<dbReference type="GO" id="GO:0006508">
    <property type="term" value="P:proteolysis"/>
    <property type="evidence" value="ECO:0007669"/>
    <property type="project" value="UniProtKB-KW"/>
</dbReference>
<dbReference type="Proteomes" id="UP000188318">
    <property type="component" value="Unassembled WGS sequence"/>
</dbReference>
<dbReference type="FunFam" id="1.25.50.20:FF:000002">
    <property type="entry name" value="Aminopeptidase"/>
    <property type="match status" value="1"/>
</dbReference>
<organism evidence="15 16">
    <name type="scientific">Aspergillus carbonarius (strain ITEM 5010)</name>
    <dbReference type="NCBI Taxonomy" id="602072"/>
    <lineage>
        <taxon>Eukaryota</taxon>
        <taxon>Fungi</taxon>
        <taxon>Dikarya</taxon>
        <taxon>Ascomycota</taxon>
        <taxon>Pezizomycotina</taxon>
        <taxon>Eurotiomycetes</taxon>
        <taxon>Eurotiomycetidae</taxon>
        <taxon>Eurotiales</taxon>
        <taxon>Aspergillaceae</taxon>
        <taxon>Aspergillus</taxon>
        <taxon>Aspergillus subgen. Circumdati</taxon>
    </lineage>
</organism>
<keyword evidence="16" id="KW-1185">Reference proteome</keyword>
<feature type="domain" description="Aminopeptidase N-like N-terminal" evidence="14">
    <location>
        <begin position="12"/>
        <end position="190"/>
    </location>
</feature>
<feature type="site" description="Transition state stabilizer" evidence="10">
    <location>
        <position position="384"/>
    </location>
</feature>
<dbReference type="AlphaFoldDB" id="A0A1R3R6S4"/>
<dbReference type="Gene3D" id="1.25.50.20">
    <property type="match status" value="1"/>
</dbReference>
<dbReference type="GO" id="GO:0005737">
    <property type="term" value="C:cytoplasm"/>
    <property type="evidence" value="ECO:0007669"/>
    <property type="project" value="TreeGrafter"/>
</dbReference>
<dbReference type="GO" id="GO:0043171">
    <property type="term" value="P:peptide catabolic process"/>
    <property type="evidence" value="ECO:0007669"/>
    <property type="project" value="TreeGrafter"/>
</dbReference>
<dbReference type="FunFam" id="2.60.40.1730:FF:000002">
    <property type="entry name" value="Aminopeptidase"/>
    <property type="match status" value="1"/>
</dbReference>
<dbReference type="EMBL" id="KV907576">
    <property type="protein sequence ID" value="OOF90163.1"/>
    <property type="molecule type" value="Genomic_DNA"/>
</dbReference>
<feature type="active site" description="Proton acceptor" evidence="8">
    <location>
        <position position="299"/>
    </location>
</feature>
<dbReference type="InterPro" id="IPR045357">
    <property type="entry name" value="Aminopeptidase_N-like_N"/>
</dbReference>
<dbReference type="Pfam" id="PF01433">
    <property type="entry name" value="Peptidase_M1"/>
    <property type="match status" value="1"/>
</dbReference>
<feature type="domain" description="ERAP1-like C-terminal" evidence="13">
    <location>
        <begin position="517"/>
        <end position="833"/>
    </location>
</feature>
<dbReference type="CDD" id="cd09601">
    <property type="entry name" value="M1_APN-Q_like"/>
    <property type="match status" value="1"/>
</dbReference>
<accession>A0A1R3R6S4</accession>
<keyword evidence="7 11" id="KW-0482">Metalloprotease</keyword>
<evidence type="ECO:0000256" key="4">
    <source>
        <dbReference type="ARBA" id="ARBA00022723"/>
    </source>
</evidence>
<keyword evidence="3 11" id="KW-0645">Protease</keyword>
<feature type="binding site" evidence="9">
    <location>
        <position position="302"/>
    </location>
    <ligand>
        <name>Zn(2+)</name>
        <dbReference type="ChEBI" id="CHEBI:29105"/>
        <note>catalytic</note>
    </ligand>
</feature>
<comment type="similarity">
    <text evidence="1 11">Belongs to the peptidase M1 family.</text>
</comment>
<dbReference type="GO" id="GO:0008270">
    <property type="term" value="F:zinc ion binding"/>
    <property type="evidence" value="ECO:0007669"/>
    <property type="project" value="UniProtKB-UniRule"/>
</dbReference>
<dbReference type="InterPro" id="IPR050344">
    <property type="entry name" value="Peptidase_M1_aminopeptidases"/>
</dbReference>
<comment type="cofactor">
    <cofactor evidence="9 11">
        <name>Zn(2+)</name>
        <dbReference type="ChEBI" id="CHEBI:29105"/>
    </cofactor>
    <text evidence="9 11">Binds 1 zinc ion per subunit.</text>
</comment>
<dbReference type="Gene3D" id="2.60.40.1730">
    <property type="entry name" value="tricorn interacting facor f3 domain"/>
    <property type="match status" value="1"/>
</dbReference>
<dbReference type="GO" id="GO:0016020">
    <property type="term" value="C:membrane"/>
    <property type="evidence" value="ECO:0007669"/>
    <property type="project" value="TreeGrafter"/>
</dbReference>
<dbReference type="PRINTS" id="PR00756">
    <property type="entry name" value="ALADIPTASE"/>
</dbReference>
<dbReference type="GO" id="GO:0042277">
    <property type="term" value="F:peptide binding"/>
    <property type="evidence" value="ECO:0007669"/>
    <property type="project" value="TreeGrafter"/>
</dbReference>
<name>A0A1R3R6S4_ASPC5</name>
<evidence type="ECO:0000256" key="11">
    <source>
        <dbReference type="RuleBase" id="RU364040"/>
    </source>
</evidence>
<keyword evidence="2 11" id="KW-0031">Aminopeptidase</keyword>
<dbReference type="Gene3D" id="1.10.390.10">
    <property type="entry name" value="Neutral Protease Domain 2"/>
    <property type="match status" value="1"/>
</dbReference>
<evidence type="ECO:0000259" key="12">
    <source>
        <dbReference type="Pfam" id="PF01433"/>
    </source>
</evidence>
<feature type="binding site" evidence="9">
    <location>
        <position position="321"/>
    </location>
    <ligand>
        <name>Zn(2+)</name>
        <dbReference type="ChEBI" id="CHEBI:29105"/>
        <note>catalytic</note>
    </ligand>
</feature>
<dbReference type="Pfam" id="PF17900">
    <property type="entry name" value="Peptidase_M1_N"/>
    <property type="match status" value="1"/>
</dbReference>
<evidence type="ECO:0000256" key="9">
    <source>
        <dbReference type="PIRSR" id="PIRSR634016-3"/>
    </source>
</evidence>
<evidence type="ECO:0000256" key="3">
    <source>
        <dbReference type="ARBA" id="ARBA00022670"/>
    </source>
</evidence>
<dbReference type="VEuPathDB" id="FungiDB:ASPCADRAFT_179623"/>
<dbReference type="InterPro" id="IPR042097">
    <property type="entry name" value="Aminopeptidase_N-like_N_sf"/>
</dbReference>
<dbReference type="Pfam" id="PF11838">
    <property type="entry name" value="ERAP1_C"/>
    <property type="match status" value="1"/>
</dbReference>
<gene>
    <name evidence="15" type="ORF">ASPCADRAFT_179623</name>
</gene>
<keyword evidence="4 9" id="KW-0479">Metal-binding</keyword>
<proteinExistence type="inferred from homology"/>
<evidence type="ECO:0000256" key="10">
    <source>
        <dbReference type="PIRSR" id="PIRSR634016-4"/>
    </source>
</evidence>
<feature type="domain" description="Peptidase M1 membrane alanine aminopeptidase" evidence="12">
    <location>
        <begin position="227"/>
        <end position="443"/>
    </location>
</feature>
<keyword evidence="6 9" id="KW-0862">Zinc</keyword>
<dbReference type="PANTHER" id="PTHR11533:SF174">
    <property type="entry name" value="PUROMYCIN-SENSITIVE AMINOPEPTIDASE-RELATED"/>
    <property type="match status" value="1"/>
</dbReference>
<evidence type="ECO:0000313" key="16">
    <source>
        <dbReference type="Proteomes" id="UP000188318"/>
    </source>
</evidence>
<dbReference type="STRING" id="602072.A0A1R3R6S4"/>
<dbReference type="OrthoDB" id="10031169at2759"/>
<dbReference type="InterPro" id="IPR027268">
    <property type="entry name" value="Peptidase_M4/M1_CTD_sf"/>
</dbReference>
<evidence type="ECO:0000256" key="7">
    <source>
        <dbReference type="ARBA" id="ARBA00023049"/>
    </source>
</evidence>
<evidence type="ECO:0000256" key="1">
    <source>
        <dbReference type="ARBA" id="ARBA00010136"/>
    </source>
</evidence>